<name>A0ACA9MPM2_9GLOM</name>
<evidence type="ECO:0000313" key="1">
    <source>
        <dbReference type="EMBL" id="CAG8606045.1"/>
    </source>
</evidence>
<proteinExistence type="predicted"/>
<dbReference type="EMBL" id="CAJVPM010015165">
    <property type="protein sequence ID" value="CAG8606045.1"/>
    <property type="molecule type" value="Genomic_DNA"/>
</dbReference>
<dbReference type="Proteomes" id="UP000789860">
    <property type="component" value="Unassembled WGS sequence"/>
</dbReference>
<organism evidence="1 2">
    <name type="scientific">Scutellospora calospora</name>
    <dbReference type="NCBI Taxonomy" id="85575"/>
    <lineage>
        <taxon>Eukaryota</taxon>
        <taxon>Fungi</taxon>
        <taxon>Fungi incertae sedis</taxon>
        <taxon>Mucoromycota</taxon>
        <taxon>Glomeromycotina</taxon>
        <taxon>Glomeromycetes</taxon>
        <taxon>Diversisporales</taxon>
        <taxon>Gigasporaceae</taxon>
        <taxon>Scutellospora</taxon>
    </lineage>
</organism>
<protein>
    <submittedName>
        <fullName evidence="1">10342_t:CDS:1</fullName>
    </submittedName>
</protein>
<comment type="caution">
    <text evidence="1">The sequence shown here is derived from an EMBL/GenBank/DDBJ whole genome shotgun (WGS) entry which is preliminary data.</text>
</comment>
<evidence type="ECO:0000313" key="2">
    <source>
        <dbReference type="Proteomes" id="UP000789860"/>
    </source>
</evidence>
<gene>
    <name evidence="1" type="ORF">SCALOS_LOCUS7102</name>
</gene>
<reference evidence="1" key="1">
    <citation type="submission" date="2021-06" db="EMBL/GenBank/DDBJ databases">
        <authorList>
            <person name="Kallberg Y."/>
            <person name="Tangrot J."/>
            <person name="Rosling A."/>
        </authorList>
    </citation>
    <scope>NUCLEOTIDE SEQUENCE</scope>
    <source>
        <strain evidence="1">AU212A</strain>
    </source>
</reference>
<keyword evidence="2" id="KW-1185">Reference proteome</keyword>
<feature type="non-terminal residue" evidence="1">
    <location>
        <position position="42"/>
    </location>
</feature>
<accession>A0ACA9MPM2</accession>
<sequence>MNLSKKDEDSGDLGIFYHLDKTTVLQEARVFNETPIVPRKCR</sequence>